<gene>
    <name evidence="2" type="ORF">GCM10023189_35480</name>
</gene>
<feature type="transmembrane region" description="Helical" evidence="1">
    <location>
        <begin position="335"/>
        <end position="354"/>
    </location>
</feature>
<dbReference type="EMBL" id="BAABHD010000032">
    <property type="protein sequence ID" value="GAA4460408.1"/>
    <property type="molecule type" value="Genomic_DNA"/>
</dbReference>
<comment type="caution">
    <text evidence="2">The sequence shown here is derived from an EMBL/GenBank/DDBJ whole genome shotgun (WGS) entry which is preliminary data.</text>
</comment>
<dbReference type="NCBIfam" id="TIGR00791">
    <property type="entry name" value="gntP"/>
    <property type="match status" value="1"/>
</dbReference>
<proteinExistence type="predicted"/>
<feature type="transmembrane region" description="Helical" evidence="1">
    <location>
        <begin position="274"/>
        <end position="291"/>
    </location>
</feature>
<evidence type="ECO:0000256" key="1">
    <source>
        <dbReference type="SAM" id="Phobius"/>
    </source>
</evidence>
<feature type="transmembrane region" description="Helical" evidence="1">
    <location>
        <begin position="6"/>
        <end position="23"/>
    </location>
</feature>
<dbReference type="PANTHER" id="PTHR30354">
    <property type="entry name" value="GNT FAMILY GLUCONATE TRANSPORTER"/>
    <property type="match status" value="1"/>
</dbReference>
<organism evidence="2 3">
    <name type="scientific">Nibrella saemangeumensis</name>
    <dbReference type="NCBI Taxonomy" id="1084526"/>
    <lineage>
        <taxon>Bacteria</taxon>
        <taxon>Pseudomonadati</taxon>
        <taxon>Bacteroidota</taxon>
        <taxon>Cytophagia</taxon>
        <taxon>Cytophagales</taxon>
        <taxon>Spirosomataceae</taxon>
        <taxon>Nibrella</taxon>
    </lineage>
</organism>
<dbReference type="Pfam" id="PF02447">
    <property type="entry name" value="GntP_permease"/>
    <property type="match status" value="1"/>
</dbReference>
<keyword evidence="3" id="KW-1185">Reference proteome</keyword>
<keyword evidence="1" id="KW-0812">Transmembrane</keyword>
<name>A0ABP8N5W8_9BACT</name>
<keyword evidence="1" id="KW-0472">Membrane</keyword>
<dbReference type="InterPro" id="IPR003474">
    <property type="entry name" value="Glcn_transporter"/>
</dbReference>
<protein>
    <submittedName>
        <fullName evidence="2">Gluconate:H+ symporter</fullName>
    </submittedName>
</protein>
<feature type="transmembrane region" description="Helical" evidence="1">
    <location>
        <begin position="104"/>
        <end position="129"/>
    </location>
</feature>
<feature type="transmembrane region" description="Helical" evidence="1">
    <location>
        <begin position="60"/>
        <end position="83"/>
    </location>
</feature>
<reference evidence="3" key="1">
    <citation type="journal article" date="2019" name="Int. J. Syst. Evol. Microbiol.">
        <title>The Global Catalogue of Microorganisms (GCM) 10K type strain sequencing project: providing services to taxonomists for standard genome sequencing and annotation.</title>
        <authorList>
            <consortium name="The Broad Institute Genomics Platform"/>
            <consortium name="The Broad Institute Genome Sequencing Center for Infectious Disease"/>
            <person name="Wu L."/>
            <person name="Ma J."/>
        </authorList>
    </citation>
    <scope>NUCLEOTIDE SEQUENCE [LARGE SCALE GENOMIC DNA]</scope>
    <source>
        <strain evidence="3">JCM 17927</strain>
    </source>
</reference>
<sequence>MVSGSYLLVVFVLSILLLLVSIIRFKVNPFLALLGTALITGLLCGMPPDAVTKQLAAGFGQTLGGIGIVIGLGIIFGSILSESQATEQIAAMLLRTVGRKQSPLAINLTGYFASIPVFFDAAFVIFMPLLRDLSRDTRIPLVTYVTAMSIGLLTTHCLVIPTPGPLAVMGNMGLDAGAFLGLGMLVALPASLMGGLVMGRILGRHIVIENLPDPVPETPTAAVVVERRVPSGQLSLLVLLFPILLILIGSITSQFLPTGSSGRRLMGFIGDKNVAMLAGVLVAYLTMRPYLRKTFDQLIVEGASAAGLILLITGAGGSFGSIISSSGIGDYLVKSLTGFNLSLVVMGFVLTLLIRVAQGSATVSLVTASSILAPMVVPMGANPLIVALAICCGGMCFSLPNDSGFWVVSRFGNLTVSQTLKALTLAGTVAGLTGLIILLIIDQFI</sequence>
<keyword evidence="1" id="KW-1133">Transmembrane helix</keyword>
<evidence type="ECO:0000313" key="2">
    <source>
        <dbReference type="EMBL" id="GAA4460408.1"/>
    </source>
</evidence>
<feature type="transmembrane region" description="Helical" evidence="1">
    <location>
        <begin position="172"/>
        <end position="192"/>
    </location>
</feature>
<feature type="transmembrane region" description="Helical" evidence="1">
    <location>
        <begin position="420"/>
        <end position="441"/>
    </location>
</feature>
<accession>A0ABP8N5W8</accession>
<feature type="transmembrane region" description="Helical" evidence="1">
    <location>
        <begin position="234"/>
        <end position="253"/>
    </location>
</feature>
<dbReference type="Proteomes" id="UP001501175">
    <property type="component" value="Unassembled WGS sequence"/>
</dbReference>
<feature type="transmembrane region" description="Helical" evidence="1">
    <location>
        <begin position="384"/>
        <end position="400"/>
    </location>
</feature>
<dbReference type="PANTHER" id="PTHR30354:SF11">
    <property type="entry name" value="PERMEASE"/>
    <property type="match status" value="1"/>
</dbReference>
<evidence type="ECO:0000313" key="3">
    <source>
        <dbReference type="Proteomes" id="UP001501175"/>
    </source>
</evidence>
<feature type="transmembrane region" description="Helical" evidence="1">
    <location>
        <begin position="303"/>
        <end position="323"/>
    </location>
</feature>
<feature type="transmembrane region" description="Helical" evidence="1">
    <location>
        <begin position="30"/>
        <end position="48"/>
    </location>
</feature>
<dbReference type="RefSeq" id="WP_345245398.1">
    <property type="nucleotide sequence ID" value="NZ_BAABHD010000032.1"/>
</dbReference>